<dbReference type="AlphaFoldDB" id="A0A4Z1CIB5"/>
<reference evidence="13 14" key="1">
    <citation type="submission" date="2019-04" db="EMBL/GenBank/DDBJ databases">
        <authorList>
            <person name="Park S."/>
            <person name="Yoon J.-H."/>
        </authorList>
    </citation>
    <scope>NUCLEOTIDE SEQUENCE [LARGE SCALE GENOMIC DNA]</scope>
    <source>
        <strain evidence="13 14">HJM-18</strain>
    </source>
</reference>
<feature type="domain" description="O-acyltransferase WSD1-like N-terminal" evidence="11">
    <location>
        <begin position="18"/>
        <end position="282"/>
    </location>
</feature>
<comment type="caution">
    <text evidence="13">The sequence shown here is derived from an EMBL/GenBank/DDBJ whole genome shotgun (WGS) entry which is preliminary data.</text>
</comment>
<comment type="pathway">
    <text evidence="1">Glycerolipid metabolism; triacylglycerol biosynthesis.</text>
</comment>
<dbReference type="GO" id="GO:0019432">
    <property type="term" value="P:triglyceride biosynthetic process"/>
    <property type="evidence" value="ECO:0007669"/>
    <property type="project" value="UniProtKB-UniPathway"/>
</dbReference>
<evidence type="ECO:0000256" key="6">
    <source>
        <dbReference type="ARBA" id="ARBA00022679"/>
    </source>
</evidence>
<keyword evidence="7" id="KW-0319">Glycerol metabolism</keyword>
<dbReference type="Pfam" id="PF03007">
    <property type="entry name" value="WS_DGAT_cat"/>
    <property type="match status" value="1"/>
</dbReference>
<comment type="similarity">
    <text evidence="3">Belongs to the long-chain O-acyltransferase family.</text>
</comment>
<dbReference type="UniPathway" id="UPA00282"/>
<comment type="catalytic activity">
    <reaction evidence="10">
        <text>an acyl-CoA + a 1,2-diacyl-sn-glycerol = a triacyl-sn-glycerol + CoA</text>
        <dbReference type="Rhea" id="RHEA:10868"/>
        <dbReference type="ChEBI" id="CHEBI:17815"/>
        <dbReference type="ChEBI" id="CHEBI:57287"/>
        <dbReference type="ChEBI" id="CHEBI:58342"/>
        <dbReference type="ChEBI" id="CHEBI:64615"/>
        <dbReference type="EC" id="2.3.1.20"/>
    </reaction>
</comment>
<gene>
    <name evidence="13" type="ORF">E5Q11_09900</name>
</gene>
<dbReference type="InterPro" id="IPR004255">
    <property type="entry name" value="O-acyltransferase_WSD1_N"/>
</dbReference>
<protein>
    <recommendedName>
        <fullName evidence="4">diacylglycerol O-acyltransferase</fullName>
        <ecNumber evidence="4">2.3.1.20</ecNumber>
    </recommendedName>
</protein>
<keyword evidence="9 13" id="KW-0012">Acyltransferase</keyword>
<evidence type="ECO:0000256" key="9">
    <source>
        <dbReference type="ARBA" id="ARBA00023315"/>
    </source>
</evidence>
<organism evidence="13 14">
    <name type="scientific">Marinobacter confluentis</name>
    <dbReference type="NCBI Taxonomy" id="1697557"/>
    <lineage>
        <taxon>Bacteria</taxon>
        <taxon>Pseudomonadati</taxon>
        <taxon>Pseudomonadota</taxon>
        <taxon>Gammaproteobacteria</taxon>
        <taxon>Pseudomonadales</taxon>
        <taxon>Marinobacteraceae</taxon>
        <taxon>Marinobacter</taxon>
    </lineage>
</organism>
<dbReference type="InterPro" id="IPR023213">
    <property type="entry name" value="CAT-like_dom_sf"/>
</dbReference>
<evidence type="ECO:0000313" key="13">
    <source>
        <dbReference type="EMBL" id="TGN40562.1"/>
    </source>
</evidence>
<keyword evidence="8" id="KW-0443">Lipid metabolism</keyword>
<keyword evidence="5" id="KW-0444">Lipid biosynthesis</keyword>
<evidence type="ECO:0000256" key="8">
    <source>
        <dbReference type="ARBA" id="ARBA00023098"/>
    </source>
</evidence>
<dbReference type="OrthoDB" id="9810950at2"/>
<name>A0A4Z1CIB5_9GAMM</name>
<keyword evidence="6 13" id="KW-0808">Transferase</keyword>
<evidence type="ECO:0000256" key="3">
    <source>
        <dbReference type="ARBA" id="ARBA00009587"/>
    </source>
</evidence>
<dbReference type="Pfam" id="PF06974">
    <property type="entry name" value="WS_DGAT_C"/>
    <property type="match status" value="1"/>
</dbReference>
<evidence type="ECO:0000259" key="11">
    <source>
        <dbReference type="Pfam" id="PF03007"/>
    </source>
</evidence>
<evidence type="ECO:0000256" key="5">
    <source>
        <dbReference type="ARBA" id="ARBA00022516"/>
    </source>
</evidence>
<dbReference type="EMBL" id="SRPF01000002">
    <property type="protein sequence ID" value="TGN40562.1"/>
    <property type="molecule type" value="Genomic_DNA"/>
</dbReference>
<dbReference type="InterPro" id="IPR009721">
    <property type="entry name" value="O-acyltransferase_WSD1_C"/>
</dbReference>
<evidence type="ECO:0000256" key="1">
    <source>
        <dbReference type="ARBA" id="ARBA00004771"/>
    </source>
</evidence>
<proteinExistence type="inferred from homology"/>
<evidence type="ECO:0000259" key="12">
    <source>
        <dbReference type="Pfam" id="PF06974"/>
    </source>
</evidence>
<evidence type="ECO:0000256" key="10">
    <source>
        <dbReference type="ARBA" id="ARBA00048109"/>
    </source>
</evidence>
<dbReference type="InterPro" id="IPR045034">
    <property type="entry name" value="O-acyltransferase_WSD1-like"/>
</dbReference>
<dbReference type="NCBIfam" id="TIGR02946">
    <property type="entry name" value="acyl_WS_DGAT"/>
    <property type="match status" value="1"/>
</dbReference>
<sequence>MAPVQTPTHQTPIFQTPMSSVDRSWLRMESPENPMMISAVLIFEDALSINRLKRVLDERFLKFRRFRQRVIHQGDRTYWQDDPLFHIDNHVHRIALAGDAGKQELQALVSDLNSTSLDFRRPLWKIHYIDQYQGGCALLVRIHHCIADGISLVRVLLSLTDRQPESPLRQIRPTGTASQPGRRAGKLGHAARSLFRTGQAAKDQASLFMKSLRTEPDYPMKLASTAGNISLDLLKLGLAPAEPKTCLNPALSGRKQVAWAEPLSLAEVKVCARALRGTANDVLLCAAAGALQRHFVNTGETPPECGIRVAVPFNLRPLHQPIETLGNHFGLVLVTLPVEVSNPVMRFRQIQHNMNRLKRSYQAQVTYSLLDLFGRGPDILERRALKLLSDKASAVLTNVPGPKEPVYLAGAKLKQPMFWVPQSGHIGIGMSIFSYAGTVQFGITIDRNIPVDPESAMEYFRDSFIELYNWALEKQSQDDEQSVKALEVG</sequence>
<dbReference type="PANTHER" id="PTHR31650">
    <property type="entry name" value="O-ACYLTRANSFERASE (WSD1-LIKE) FAMILY PROTEIN"/>
    <property type="match status" value="1"/>
</dbReference>
<dbReference type="GO" id="GO:0004144">
    <property type="term" value="F:diacylglycerol O-acyltransferase activity"/>
    <property type="evidence" value="ECO:0007669"/>
    <property type="project" value="UniProtKB-EC"/>
</dbReference>
<evidence type="ECO:0000256" key="7">
    <source>
        <dbReference type="ARBA" id="ARBA00022798"/>
    </source>
</evidence>
<accession>A0A4Z1CIB5</accession>
<dbReference type="GO" id="GO:0005886">
    <property type="term" value="C:plasma membrane"/>
    <property type="evidence" value="ECO:0007669"/>
    <property type="project" value="TreeGrafter"/>
</dbReference>
<evidence type="ECO:0000313" key="14">
    <source>
        <dbReference type="Proteomes" id="UP000298325"/>
    </source>
</evidence>
<dbReference type="PANTHER" id="PTHR31650:SF1">
    <property type="entry name" value="WAX ESTER SYNTHASE_DIACYLGLYCEROL ACYLTRANSFERASE 4-RELATED"/>
    <property type="match status" value="1"/>
</dbReference>
<dbReference type="EC" id="2.3.1.20" evidence="4"/>
<dbReference type="Proteomes" id="UP000298325">
    <property type="component" value="Unassembled WGS sequence"/>
</dbReference>
<dbReference type="Gene3D" id="3.30.559.10">
    <property type="entry name" value="Chloramphenicol acetyltransferase-like domain"/>
    <property type="match status" value="1"/>
</dbReference>
<keyword evidence="14" id="KW-1185">Reference proteome</keyword>
<evidence type="ECO:0000256" key="4">
    <source>
        <dbReference type="ARBA" id="ARBA00013244"/>
    </source>
</evidence>
<comment type="pathway">
    <text evidence="2">Lipid metabolism.</text>
</comment>
<evidence type="ECO:0000256" key="2">
    <source>
        <dbReference type="ARBA" id="ARBA00005189"/>
    </source>
</evidence>
<dbReference type="SUPFAM" id="SSF52777">
    <property type="entry name" value="CoA-dependent acyltransferases"/>
    <property type="match status" value="1"/>
</dbReference>
<dbReference type="GO" id="GO:0006071">
    <property type="term" value="P:glycerol metabolic process"/>
    <property type="evidence" value="ECO:0007669"/>
    <property type="project" value="UniProtKB-KW"/>
</dbReference>
<dbReference type="InterPro" id="IPR014292">
    <property type="entry name" value="Acyl_transf_WS/DGAT"/>
</dbReference>
<feature type="domain" description="O-acyltransferase WSD1 C-terminal" evidence="12">
    <location>
        <begin position="326"/>
        <end position="467"/>
    </location>
</feature>